<proteinExistence type="predicted"/>
<name>Q10Z30_TRIEI</name>
<dbReference type="eggNOG" id="ENOG50333K7">
    <property type="taxonomic scope" value="Bacteria"/>
</dbReference>
<dbReference type="EMBL" id="CP000393">
    <property type="protein sequence ID" value="ABG52494.1"/>
    <property type="molecule type" value="Genomic_DNA"/>
</dbReference>
<dbReference type="KEGG" id="ter:Tery_3393"/>
<sequence>MSILFFLKNTFLLSSIIILWGYLQPTLKAFNYPINAYNTHNNKVLIAQKSTAVAAELQQILPKIKEQTQVPILLPTQLLITGTDRKIYVEGKGTSNSYEITLAFTPNCNHSTACSIGYLSAEKGGKPLEDEFSREYPLVQNIKGYFRPLTCGASCAPPIIGWEYQGVFYRMAFKGVGQSPEIEGETLVKMANSAIEVGARSD</sequence>
<evidence type="ECO:0000313" key="1">
    <source>
        <dbReference type="EMBL" id="ABG52494.1"/>
    </source>
</evidence>
<accession>Q10Z30</accession>
<dbReference type="AlphaFoldDB" id="Q10Z30"/>
<organism evidence="1">
    <name type="scientific">Trichodesmium erythraeum (strain IMS101)</name>
    <dbReference type="NCBI Taxonomy" id="203124"/>
    <lineage>
        <taxon>Bacteria</taxon>
        <taxon>Bacillati</taxon>
        <taxon>Cyanobacteriota</taxon>
        <taxon>Cyanophyceae</taxon>
        <taxon>Oscillatoriophycideae</taxon>
        <taxon>Oscillatoriales</taxon>
        <taxon>Microcoleaceae</taxon>
        <taxon>Trichodesmium</taxon>
    </lineage>
</organism>
<dbReference type="HOGENOM" id="CLU_1431858_0_0_3"/>
<protein>
    <submittedName>
        <fullName evidence="1">Uncharacterized protein</fullName>
    </submittedName>
</protein>
<dbReference type="RefSeq" id="WP_011612839.1">
    <property type="nucleotide sequence ID" value="NC_008312.1"/>
</dbReference>
<dbReference type="OrthoDB" id="5244073at2"/>
<reference evidence="1" key="1">
    <citation type="submission" date="2006-06" db="EMBL/GenBank/DDBJ databases">
        <title>Complete sequence of Trichodesmium erythraeum IMS101.</title>
        <authorList>
            <consortium name="US DOE Joint Genome Institute"/>
            <person name="Copeland A."/>
            <person name="Lucas S."/>
            <person name="Lapidus A."/>
            <person name="Barry K."/>
            <person name="Detter J.C."/>
            <person name="Glavina del Rio T."/>
            <person name="Hammon N."/>
            <person name="Israni S."/>
            <person name="Dalin E."/>
            <person name="Tice H."/>
            <person name="Pitluck S."/>
            <person name="Kiss H."/>
            <person name="Munk A.C."/>
            <person name="Brettin T."/>
            <person name="Bruce D."/>
            <person name="Han C."/>
            <person name="Tapia R."/>
            <person name="Gilna P."/>
            <person name="Schmutz J."/>
            <person name="Larimer F."/>
            <person name="Land M."/>
            <person name="Hauser L."/>
            <person name="Kyrpides N."/>
            <person name="Kim E."/>
            <person name="Richardson P."/>
        </authorList>
    </citation>
    <scope>NUCLEOTIDE SEQUENCE [LARGE SCALE GENOMIC DNA]</scope>
    <source>
        <strain evidence="1">IMS101</strain>
    </source>
</reference>
<gene>
    <name evidence="1" type="ordered locus">Tery_3393</name>
</gene>